<dbReference type="PANTHER" id="PTHR42928">
    <property type="entry name" value="TRICARBOXYLATE-BINDING PROTEIN"/>
    <property type="match status" value="1"/>
</dbReference>
<gene>
    <name evidence="2" type="ORF">O987_05995</name>
</gene>
<organism evidence="2 3">
    <name type="scientific">Comamonas testosteroni TK102</name>
    <dbReference type="NCBI Taxonomy" id="1392005"/>
    <lineage>
        <taxon>Bacteria</taxon>
        <taxon>Pseudomonadati</taxon>
        <taxon>Pseudomonadota</taxon>
        <taxon>Betaproteobacteria</taxon>
        <taxon>Burkholderiales</taxon>
        <taxon>Comamonadaceae</taxon>
        <taxon>Comamonas</taxon>
    </lineage>
</organism>
<dbReference type="AlphaFoldDB" id="A0A076PI97"/>
<evidence type="ECO:0000313" key="2">
    <source>
        <dbReference type="EMBL" id="AIJ45358.1"/>
    </source>
</evidence>
<dbReference type="InterPro" id="IPR005064">
    <property type="entry name" value="BUG"/>
</dbReference>
<dbReference type="SUPFAM" id="SSF53850">
    <property type="entry name" value="Periplasmic binding protein-like II"/>
    <property type="match status" value="1"/>
</dbReference>
<sequence>MHSHRSFLQQSLLAASSAGFSLNSLAKAAEFSAVPQASRILVGFGAGGGIDLLARVLAESIAAQLGKSHYVVVDNKPGANGQIAAQTLLNAPSDGSTYLIAPLITPVLSQIVYKKPGYDPARDFSPVGLLAHFQFGLAVPARHPARNIQEYVAWLKANPEKANFGSPAVGSLPHFFGLLLGEAAGVNIVHVPYKGGPAMMTDLISGQLASAIQTTSELAPLHKEGKVRILGTFGSQRGRELPDVPTFAEAGYPKATGSGWYSLWARKGTSPEAIATVNRAVNHALLDPKLQTKWAELSLQPDPRTPQALEQLRVAEVAKWRPVITNSGFAIE</sequence>
<dbReference type="PANTHER" id="PTHR42928:SF5">
    <property type="entry name" value="BLR1237 PROTEIN"/>
    <property type="match status" value="1"/>
</dbReference>
<dbReference type="Gene3D" id="3.40.190.150">
    <property type="entry name" value="Bordetella uptake gene, domain 1"/>
    <property type="match status" value="1"/>
</dbReference>
<dbReference type="PIRSF" id="PIRSF017082">
    <property type="entry name" value="YflP"/>
    <property type="match status" value="1"/>
</dbReference>
<dbReference type="Gene3D" id="3.40.190.10">
    <property type="entry name" value="Periplasmic binding protein-like II"/>
    <property type="match status" value="1"/>
</dbReference>
<dbReference type="KEGG" id="ctes:O987_05995"/>
<accession>A0A076PI97</accession>
<dbReference type="Proteomes" id="UP000028782">
    <property type="component" value="Chromosome"/>
</dbReference>
<reference evidence="2 3" key="1">
    <citation type="journal article" date="2014" name="Genome Announc.">
        <title>Complete Genome Sequence of Polychlorinated Biphenyl Degrader Comamonas testosteroni TK102 (NBRC 109938).</title>
        <authorList>
            <person name="Fukuda K."/>
            <person name="Hosoyama A."/>
            <person name="Tsuchikane K."/>
            <person name="Ohji S."/>
            <person name="Yamazoe A."/>
            <person name="Fujita N."/>
            <person name="Shintani M."/>
            <person name="Kimbara K."/>
        </authorList>
    </citation>
    <scope>NUCLEOTIDE SEQUENCE [LARGE SCALE GENOMIC DNA]</scope>
    <source>
        <strain evidence="2">TK102</strain>
    </source>
</reference>
<evidence type="ECO:0000256" key="1">
    <source>
        <dbReference type="ARBA" id="ARBA00006987"/>
    </source>
</evidence>
<proteinExistence type="inferred from homology"/>
<dbReference type="InterPro" id="IPR042100">
    <property type="entry name" value="Bug_dom1"/>
</dbReference>
<dbReference type="Pfam" id="PF03401">
    <property type="entry name" value="TctC"/>
    <property type="match status" value="1"/>
</dbReference>
<evidence type="ECO:0000313" key="3">
    <source>
        <dbReference type="Proteomes" id="UP000028782"/>
    </source>
</evidence>
<name>A0A076PI97_COMTE</name>
<dbReference type="HOGENOM" id="CLU_045683_0_0_4"/>
<comment type="similarity">
    <text evidence="1">Belongs to the UPF0065 (bug) family.</text>
</comment>
<dbReference type="EMBL" id="CP006704">
    <property type="protein sequence ID" value="AIJ45358.1"/>
    <property type="molecule type" value="Genomic_DNA"/>
</dbReference>
<dbReference type="RefSeq" id="WP_043371118.1">
    <property type="nucleotide sequence ID" value="NZ_CP006704.1"/>
</dbReference>
<protein>
    <submittedName>
        <fullName evidence="2">TctC</fullName>
    </submittedName>
</protein>